<evidence type="ECO:0000256" key="1">
    <source>
        <dbReference type="ARBA" id="ARBA00004651"/>
    </source>
</evidence>
<comment type="subcellular location">
    <subcellularLocation>
        <location evidence="1">Cell membrane</location>
        <topology evidence="1">Multi-pass membrane protein</topology>
    </subcellularLocation>
</comment>
<keyword evidence="4 6" id="KW-0472">Membrane</keyword>
<proteinExistence type="predicted"/>
<evidence type="ECO:0000313" key="9">
    <source>
        <dbReference type="Proteomes" id="UP000054078"/>
    </source>
</evidence>
<evidence type="ECO:0000256" key="6">
    <source>
        <dbReference type="SAM" id="Phobius"/>
    </source>
</evidence>
<feature type="transmembrane region" description="Helical" evidence="6">
    <location>
        <begin position="39"/>
        <end position="56"/>
    </location>
</feature>
<gene>
    <name evidence="8" type="ORF">AUL39_02455</name>
</gene>
<feature type="transmembrane region" description="Helical" evidence="6">
    <location>
        <begin position="423"/>
        <end position="441"/>
    </location>
</feature>
<feature type="transmembrane region" description="Helical" evidence="6">
    <location>
        <begin position="202"/>
        <end position="224"/>
    </location>
</feature>
<feature type="domain" description="Major facilitator superfamily (MFS) profile" evidence="7">
    <location>
        <begin position="266"/>
        <end position="464"/>
    </location>
</feature>
<protein>
    <recommendedName>
        <fullName evidence="7">Major facilitator superfamily (MFS) profile domain-containing protein</fullName>
    </recommendedName>
</protein>
<evidence type="ECO:0000256" key="5">
    <source>
        <dbReference type="SAM" id="MobiDB-lite"/>
    </source>
</evidence>
<dbReference type="SUPFAM" id="SSF103473">
    <property type="entry name" value="MFS general substrate transporter"/>
    <property type="match status" value="1"/>
</dbReference>
<dbReference type="AlphaFoldDB" id="A0A100YWX6"/>
<feature type="transmembrane region" description="Helical" evidence="6">
    <location>
        <begin position="358"/>
        <end position="380"/>
    </location>
</feature>
<dbReference type="InterPro" id="IPR020846">
    <property type="entry name" value="MFS_dom"/>
</dbReference>
<dbReference type="Pfam" id="PF13347">
    <property type="entry name" value="MFS_2"/>
    <property type="match status" value="1"/>
</dbReference>
<feature type="transmembrane region" description="Helical" evidence="6">
    <location>
        <begin position="173"/>
        <end position="196"/>
    </location>
</feature>
<feature type="transmembrane region" description="Helical" evidence="6">
    <location>
        <begin position="134"/>
        <end position="152"/>
    </location>
</feature>
<feature type="transmembrane region" description="Helical" evidence="6">
    <location>
        <begin position="76"/>
        <end position="96"/>
    </location>
</feature>
<name>A0A100YWX6_TRASO</name>
<dbReference type="Proteomes" id="UP000054078">
    <property type="component" value="Unassembled WGS sequence"/>
</dbReference>
<organism evidence="8 9">
    <name type="scientific">Tractidigestivibacter scatoligenes</name>
    <name type="common">Olsenella scatoligenes</name>
    <dbReference type="NCBI Taxonomy" id="1299998"/>
    <lineage>
        <taxon>Bacteria</taxon>
        <taxon>Bacillati</taxon>
        <taxon>Actinomycetota</taxon>
        <taxon>Coriobacteriia</taxon>
        <taxon>Coriobacteriales</taxon>
        <taxon>Atopobiaceae</taxon>
        <taxon>Tractidigestivibacter</taxon>
    </lineage>
</organism>
<evidence type="ECO:0000256" key="4">
    <source>
        <dbReference type="ARBA" id="ARBA00023136"/>
    </source>
</evidence>
<evidence type="ECO:0000259" key="7">
    <source>
        <dbReference type="PROSITE" id="PS50850"/>
    </source>
</evidence>
<dbReference type="STRING" id="1299998.AUL39_02455"/>
<feature type="transmembrane region" description="Helical" evidence="6">
    <location>
        <begin position="332"/>
        <end position="352"/>
    </location>
</feature>
<accession>A0A100YWX6</accession>
<dbReference type="Gene3D" id="1.20.1250.20">
    <property type="entry name" value="MFS general substrate transporter like domains"/>
    <property type="match status" value="2"/>
</dbReference>
<keyword evidence="3 6" id="KW-1133">Transmembrane helix</keyword>
<feature type="transmembrane region" description="Helical" evidence="6">
    <location>
        <begin position="267"/>
        <end position="288"/>
    </location>
</feature>
<reference evidence="8 9" key="1">
    <citation type="submission" date="2015-12" db="EMBL/GenBank/DDBJ databases">
        <title>Draft Genome Sequence of Olsenella scatoligenes SK9K4T; a Producer of 3-Methylindole- (skatole) and 4-Methylphenol- (p-cresol) Isolated from Pig Feces.</title>
        <authorList>
            <person name="Li X."/>
            <person name="Borg B."/>
            <person name="Canibe N."/>
        </authorList>
    </citation>
    <scope>NUCLEOTIDE SEQUENCE [LARGE SCALE GENOMIC DNA]</scope>
    <source>
        <strain evidence="8 9">SK9K4</strain>
    </source>
</reference>
<keyword evidence="2 6" id="KW-0812">Transmembrane</keyword>
<dbReference type="GO" id="GO:0022857">
    <property type="term" value="F:transmembrane transporter activity"/>
    <property type="evidence" value="ECO:0007669"/>
    <property type="project" value="InterPro"/>
</dbReference>
<dbReference type="GO" id="GO:0005886">
    <property type="term" value="C:plasma membrane"/>
    <property type="evidence" value="ECO:0007669"/>
    <property type="project" value="UniProtKB-SubCell"/>
</dbReference>
<evidence type="ECO:0000256" key="3">
    <source>
        <dbReference type="ARBA" id="ARBA00022989"/>
    </source>
</evidence>
<dbReference type="InterPro" id="IPR036259">
    <property type="entry name" value="MFS_trans_sf"/>
</dbReference>
<feature type="transmembrane region" description="Helical" evidence="6">
    <location>
        <begin position="108"/>
        <end position="128"/>
    </location>
</feature>
<dbReference type="PANTHER" id="PTHR23528:SF1">
    <property type="entry name" value="MAJOR FACILITATOR SUPERFAMILY (MFS) PROFILE DOMAIN-CONTAINING PROTEIN"/>
    <property type="match status" value="1"/>
</dbReference>
<dbReference type="PANTHER" id="PTHR23528">
    <property type="match status" value="1"/>
</dbReference>
<dbReference type="OrthoDB" id="7584869at2"/>
<feature type="transmembrane region" description="Helical" evidence="6">
    <location>
        <begin position="294"/>
        <end position="320"/>
    </location>
</feature>
<evidence type="ECO:0000313" key="8">
    <source>
        <dbReference type="EMBL" id="KUH59211.1"/>
    </source>
</evidence>
<keyword evidence="9" id="KW-1185">Reference proteome</keyword>
<feature type="region of interest" description="Disordered" evidence="5">
    <location>
        <begin position="1"/>
        <end position="24"/>
    </location>
</feature>
<dbReference type="RefSeq" id="WP_059053252.1">
    <property type="nucleotide sequence ID" value="NZ_LOJF01000001.1"/>
</dbReference>
<sequence>MAEKPKEEPEERPGEKSGEKLDEKKAVGRSLTKLNMRRTVLVTLPFMGALTFWQAYDGLVPLMFKNTFGMGDTLTGVFMSLDNVLALFMLPLMGALSDRTTTRWGRRTPFIVVGALLAAALTPLIAVANAMHNLPLFVTVLVATLVVLSIYRSPSVALMPDVTPRPVRSKADAFNSLMAAVGGVIVLVAIALLVPAEENPDYIPVYLVISFMLLVTTIIFMVFFREPKEVAAMHRESAELGIPEDEIEASDEGGKERETDPVKRRSLVCVLVCVFFYFMSNNAVTSGISRYADVVWGMAGGSYAQVQTVATLAAIVAYMPMAELSCKIGRKVTTYIGIALMVVSPLLISGATGFSAIIYVWVALFGIGMATVSLTVYPMIMELASANTTGRYTGFYYTASMSAQVVTPILSGAVMQFVGYQYLYIYVAICAAISAVPLLFVKNADSLTMDEVRERQAAAEGEKR</sequence>
<comment type="caution">
    <text evidence="8">The sequence shown here is derived from an EMBL/GenBank/DDBJ whole genome shotgun (WGS) entry which is preliminary data.</text>
</comment>
<dbReference type="PROSITE" id="PS50850">
    <property type="entry name" value="MFS"/>
    <property type="match status" value="1"/>
</dbReference>
<dbReference type="EMBL" id="LOJF01000001">
    <property type="protein sequence ID" value="KUH59211.1"/>
    <property type="molecule type" value="Genomic_DNA"/>
</dbReference>
<evidence type="ECO:0000256" key="2">
    <source>
        <dbReference type="ARBA" id="ARBA00022692"/>
    </source>
</evidence>
<feature type="transmembrane region" description="Helical" evidence="6">
    <location>
        <begin position="392"/>
        <end position="417"/>
    </location>
</feature>